<accession>A0A238VFT9</accession>
<proteinExistence type="predicted"/>
<reference evidence="2 3" key="1">
    <citation type="submission" date="2017-06" db="EMBL/GenBank/DDBJ databases">
        <authorList>
            <person name="Kim H.J."/>
            <person name="Triplett B.A."/>
        </authorList>
    </citation>
    <scope>NUCLEOTIDE SEQUENCE [LARGE SCALE GENOMIC DNA]</scope>
    <source>
        <strain evidence="2 3">DSM 44272</strain>
    </source>
</reference>
<dbReference type="Pfam" id="PF12691">
    <property type="entry name" value="Phage_tail_terminator_6"/>
    <property type="match status" value="1"/>
</dbReference>
<dbReference type="Proteomes" id="UP000198403">
    <property type="component" value="Unassembled WGS sequence"/>
</dbReference>
<dbReference type="InterPro" id="IPR024411">
    <property type="entry name" value="Tail_terminator_phage"/>
</dbReference>
<dbReference type="RefSeq" id="WP_089335239.1">
    <property type="nucleotide sequence ID" value="NZ_FZNO01000003.1"/>
</dbReference>
<keyword evidence="3" id="KW-1185">Reference proteome</keyword>
<dbReference type="OrthoDB" id="4953313at2"/>
<evidence type="ECO:0000256" key="1">
    <source>
        <dbReference type="SAM" id="MobiDB-lite"/>
    </source>
</evidence>
<sequence>MFAAAVLRYLHSLGIVTYGVAGADAFLNALPDKPVEAVAAYGRPGGAETDGGHGYDEPAAQFIVRGDHKTPAGRRAGYARAVAIRDALHGLAGVTIAPGTDDETYVVQCLATQSEPTDLGGDPDGRPRWSVPVRAEVYRPTALRP</sequence>
<name>A0A238VFT9_9ACTN</name>
<protein>
    <submittedName>
        <fullName evidence="2">Uncharacterized protein</fullName>
    </submittedName>
</protein>
<evidence type="ECO:0000313" key="2">
    <source>
        <dbReference type="EMBL" id="SNR33106.1"/>
    </source>
</evidence>
<feature type="region of interest" description="Disordered" evidence="1">
    <location>
        <begin position="114"/>
        <end position="133"/>
    </location>
</feature>
<dbReference type="AlphaFoldDB" id="A0A238VFT9"/>
<organism evidence="2 3">
    <name type="scientific">Blastococcus mobilis</name>
    <dbReference type="NCBI Taxonomy" id="1938746"/>
    <lineage>
        <taxon>Bacteria</taxon>
        <taxon>Bacillati</taxon>
        <taxon>Actinomycetota</taxon>
        <taxon>Actinomycetes</taxon>
        <taxon>Geodermatophilales</taxon>
        <taxon>Geodermatophilaceae</taxon>
        <taxon>Blastococcus</taxon>
    </lineage>
</organism>
<evidence type="ECO:0000313" key="3">
    <source>
        <dbReference type="Proteomes" id="UP000198403"/>
    </source>
</evidence>
<gene>
    <name evidence="2" type="ORF">SAMN06272737_10391</name>
</gene>
<dbReference type="EMBL" id="FZNO01000003">
    <property type="protein sequence ID" value="SNR33106.1"/>
    <property type="molecule type" value="Genomic_DNA"/>
</dbReference>